<dbReference type="EMBL" id="BMLX01000004">
    <property type="protein sequence ID" value="GGP22888.1"/>
    <property type="molecule type" value="Genomic_DNA"/>
</dbReference>
<evidence type="ECO:0000259" key="1">
    <source>
        <dbReference type="PROSITE" id="PS50994"/>
    </source>
</evidence>
<dbReference type="SUPFAM" id="SSF53098">
    <property type="entry name" value="Ribonuclease H-like"/>
    <property type="match status" value="1"/>
</dbReference>
<proteinExistence type="predicted"/>
<reference evidence="3" key="1">
    <citation type="journal article" date="2019" name="Int. J. Syst. Evol. Microbiol.">
        <title>The Global Catalogue of Microorganisms (GCM) 10K type strain sequencing project: providing services to taxonomists for standard genome sequencing and annotation.</title>
        <authorList>
            <consortium name="The Broad Institute Genomics Platform"/>
            <consortium name="The Broad Institute Genome Sequencing Center for Infectious Disease"/>
            <person name="Wu L."/>
            <person name="Ma J."/>
        </authorList>
    </citation>
    <scope>NUCLEOTIDE SEQUENCE [LARGE SCALE GENOMIC DNA]</scope>
    <source>
        <strain evidence="3">CGMCC 1.8859</strain>
    </source>
</reference>
<protein>
    <submittedName>
        <fullName evidence="2">Transposase</fullName>
    </submittedName>
</protein>
<dbReference type="Proteomes" id="UP000637267">
    <property type="component" value="Unassembled WGS sequence"/>
</dbReference>
<dbReference type="Pfam" id="PF09299">
    <property type="entry name" value="Mu-transpos_C"/>
    <property type="match status" value="1"/>
</dbReference>
<dbReference type="Gene3D" id="3.30.420.10">
    <property type="entry name" value="Ribonuclease H-like superfamily/Ribonuclease H"/>
    <property type="match status" value="1"/>
</dbReference>
<sequence>MNKPAFVALNPGSLISSEGVTYKVTNTLDMGNFLCLNVETGQHRVIGIEKIGPVIKAGSEGNKDPTSRDAQDYTDEEWQTAHKRLEIISPLLTLNGRTRQKVEDVAAKNRCSAATIYSWLKVYCESGLLSSLIPATRGMTKGTRRLDEATDTVIDQAITEVYLTDQRLTPKDVHLKVKELCLNARPPLPIPHVNTVRNRINALPTASTLRRRGKKDEARDKYEAILGPFPNADHILSVVQIDHTVADIILVEESTGQTINRPVVTLAIDVYSRMVVGLYISFEKPSSLAAGMCLSMAMLPKTSYLLELGVPGEWPVWGKMGKIHADNAREFRGEMLREATELYNIGLELRPVKKPHYGGHIERLMLTTARQIHKWPGTTFSNTQERKGYDSEKKAALTLREFEANLVDFIVNVYHKNKHAELGMSPLQKWQEDVLGRNDDKPARGVPEVPADPAKLRLDFLPFKERTVQPYGILLDDIYYYHEVLNPWINAMDPELTRYKRKFIVRRDPRNISQLYFFDPEIKLLICTQT</sequence>
<dbReference type="InterPro" id="IPR001584">
    <property type="entry name" value="Integrase_cat-core"/>
</dbReference>
<name>A0ABQ2PBI8_9NEIS</name>
<dbReference type="PROSITE" id="PS50994">
    <property type="entry name" value="INTEGRASE"/>
    <property type="match status" value="1"/>
</dbReference>
<comment type="caution">
    <text evidence="2">The sequence shown here is derived from an EMBL/GenBank/DDBJ whole genome shotgun (WGS) entry which is preliminary data.</text>
</comment>
<organism evidence="2 3">
    <name type="scientific">Silvimonas iriomotensis</name>
    <dbReference type="NCBI Taxonomy" id="449662"/>
    <lineage>
        <taxon>Bacteria</taxon>
        <taxon>Pseudomonadati</taxon>
        <taxon>Pseudomonadota</taxon>
        <taxon>Betaproteobacteria</taxon>
        <taxon>Neisseriales</taxon>
        <taxon>Chitinibacteraceae</taxon>
        <taxon>Silvimonas</taxon>
    </lineage>
</organism>
<evidence type="ECO:0000313" key="3">
    <source>
        <dbReference type="Proteomes" id="UP000637267"/>
    </source>
</evidence>
<evidence type="ECO:0000313" key="2">
    <source>
        <dbReference type="EMBL" id="GGP22888.1"/>
    </source>
</evidence>
<dbReference type="InterPro" id="IPR015378">
    <property type="entry name" value="Transposase-like_Mu_C"/>
</dbReference>
<dbReference type="InterPro" id="IPR012337">
    <property type="entry name" value="RNaseH-like_sf"/>
</dbReference>
<accession>A0ABQ2PBI8</accession>
<feature type="domain" description="Integrase catalytic" evidence="1">
    <location>
        <begin position="226"/>
        <end position="434"/>
    </location>
</feature>
<keyword evidence="3" id="KW-1185">Reference proteome</keyword>
<gene>
    <name evidence="2" type="ORF">GCM10010970_28880</name>
</gene>
<dbReference type="InterPro" id="IPR036397">
    <property type="entry name" value="RNaseH_sf"/>
</dbReference>